<feature type="transmembrane region" description="Helical" evidence="8">
    <location>
        <begin position="317"/>
        <end position="337"/>
    </location>
</feature>
<dbReference type="RefSeq" id="XP_022104332.1">
    <property type="nucleotide sequence ID" value="XM_022248640.1"/>
</dbReference>
<evidence type="ECO:0000256" key="7">
    <source>
        <dbReference type="ARBA" id="ARBA00023170"/>
    </source>
</evidence>
<gene>
    <name evidence="10 11" type="primary">LOC110986625</name>
</gene>
<accession>A0A8B7ZH53</accession>
<dbReference type="GO" id="GO:0071939">
    <property type="term" value="P:vitamin A import into cell"/>
    <property type="evidence" value="ECO:0007669"/>
    <property type="project" value="TreeGrafter"/>
</dbReference>
<feature type="transmembrane region" description="Helical" evidence="8">
    <location>
        <begin position="101"/>
        <end position="124"/>
    </location>
</feature>
<name>A0A8B7ZH53_ACAPL</name>
<feature type="transmembrane region" description="Helical" evidence="8">
    <location>
        <begin position="16"/>
        <end position="34"/>
    </location>
</feature>
<dbReference type="GO" id="GO:0038023">
    <property type="term" value="F:signaling receptor activity"/>
    <property type="evidence" value="ECO:0007669"/>
    <property type="project" value="InterPro"/>
</dbReference>
<dbReference type="RefSeq" id="XP_022104333.1">
    <property type="nucleotide sequence ID" value="XM_022248641.1"/>
</dbReference>
<evidence type="ECO:0000313" key="9">
    <source>
        <dbReference type="Proteomes" id="UP000694845"/>
    </source>
</evidence>
<dbReference type="PANTHER" id="PTHR21444">
    <property type="entry name" value="COILED-COIL DOMAIN-CONTAINING PROTEIN 180"/>
    <property type="match status" value="1"/>
</dbReference>
<dbReference type="InterPro" id="IPR026612">
    <property type="entry name" value="STRA6-like"/>
</dbReference>
<organism evidence="9 10">
    <name type="scientific">Acanthaster planci</name>
    <name type="common">Crown-of-thorns starfish</name>
    <dbReference type="NCBI Taxonomy" id="133434"/>
    <lineage>
        <taxon>Eukaryota</taxon>
        <taxon>Metazoa</taxon>
        <taxon>Echinodermata</taxon>
        <taxon>Eleutherozoa</taxon>
        <taxon>Asterozoa</taxon>
        <taxon>Asteroidea</taxon>
        <taxon>Valvatacea</taxon>
        <taxon>Valvatida</taxon>
        <taxon>Acanthasteridae</taxon>
        <taxon>Acanthaster</taxon>
    </lineage>
</organism>
<dbReference type="KEGG" id="aplc:110986625"/>
<evidence type="ECO:0000256" key="3">
    <source>
        <dbReference type="ARBA" id="ARBA00022475"/>
    </source>
</evidence>
<keyword evidence="9" id="KW-1185">Reference proteome</keyword>
<feature type="transmembrane region" description="Helical" evidence="8">
    <location>
        <begin position="136"/>
        <end position="156"/>
    </location>
</feature>
<dbReference type="OrthoDB" id="2376984at2759"/>
<dbReference type="OMA" id="MHIESTH"/>
<feature type="transmembrane region" description="Helical" evidence="8">
    <location>
        <begin position="274"/>
        <end position="297"/>
    </location>
</feature>
<evidence type="ECO:0000313" key="10">
    <source>
        <dbReference type="RefSeq" id="XP_022104332.1"/>
    </source>
</evidence>
<reference evidence="10 11" key="1">
    <citation type="submission" date="2025-04" db="UniProtKB">
        <authorList>
            <consortium name="RefSeq"/>
        </authorList>
    </citation>
    <scope>IDENTIFICATION</scope>
</reference>
<protein>
    <submittedName>
        <fullName evidence="10 11">Stimulated by retinoic acid gene 6 protein-like isoform X1</fullName>
    </submittedName>
</protein>
<evidence type="ECO:0000256" key="5">
    <source>
        <dbReference type="ARBA" id="ARBA00022989"/>
    </source>
</evidence>
<evidence type="ECO:0000256" key="4">
    <source>
        <dbReference type="ARBA" id="ARBA00022692"/>
    </source>
</evidence>
<keyword evidence="6 8" id="KW-0472">Membrane</keyword>
<keyword evidence="5 8" id="KW-1133">Transmembrane helix</keyword>
<evidence type="ECO:0000313" key="11">
    <source>
        <dbReference type="RefSeq" id="XP_022104333.1"/>
    </source>
</evidence>
<feature type="transmembrane region" description="Helical" evidence="8">
    <location>
        <begin position="415"/>
        <end position="436"/>
    </location>
</feature>
<sequence length="522" mass="60058">MDMNGTCSHSFDFKQWVYWSLLPACVIITMFCFLERRVNLWPTYCHGRPGVAFPVNLVDSYTDRWSFAFAFGSMATFLYRVRELAASFDTDHVDVMLQGVVQFFLYLLEALIVSLVIYPILLCLQSQRGLLRNSIGLLYSVPWLVFCIGNIVLSAVPCKQTNVDQLDPVVEILQGVVLYGSGTICFFALVIRFLLGLIKNMRNGFGMSIFKGFLEIPDAPTPDFKKTHFYIRVKYLLTPTVQQKMSENIVLYLFQKYIGTVPGFRFSRHNICTFILTAVVTVQVVLWWSGVNGRLLYFYSTLQLPTLPQMTVQKITITFWVSSVVALIFTVACTIDMQLRYRKHTLMLWRGDRSFCPKQKRSFSVMMVASLRYPAYHVAYSLWGFIVIQILMWIILQLIVLLWDSVSLYLLKRYWLAFVIAFAFYYGQILVARLVFLQRALDPAGTVHIYLLQKNVTGFGQQTCLPRGCLLPAVHQFHPRFNELLPPHPESPRLWSSVHRTHGQTNVDAGLGTMGQRLRCLH</sequence>
<dbReference type="Proteomes" id="UP000694845">
    <property type="component" value="Unplaced"/>
</dbReference>
<feature type="transmembrane region" description="Helical" evidence="8">
    <location>
        <begin position="65"/>
        <end position="81"/>
    </location>
</feature>
<keyword evidence="2" id="KW-0813">Transport</keyword>
<feature type="transmembrane region" description="Helical" evidence="8">
    <location>
        <begin position="380"/>
        <end position="403"/>
    </location>
</feature>
<dbReference type="AlphaFoldDB" id="A0A8B7ZH53"/>
<dbReference type="GeneID" id="110986625"/>
<keyword evidence="7" id="KW-0675">Receptor</keyword>
<evidence type="ECO:0000256" key="8">
    <source>
        <dbReference type="SAM" id="Phobius"/>
    </source>
</evidence>
<feature type="transmembrane region" description="Helical" evidence="8">
    <location>
        <begin position="176"/>
        <end position="198"/>
    </location>
</feature>
<dbReference type="Pfam" id="PF14752">
    <property type="entry name" value="RBP_receptor"/>
    <property type="match status" value="1"/>
</dbReference>
<evidence type="ECO:0000256" key="6">
    <source>
        <dbReference type="ARBA" id="ARBA00023136"/>
    </source>
</evidence>
<dbReference type="GO" id="GO:0034632">
    <property type="term" value="F:retinol transmembrane transporter activity"/>
    <property type="evidence" value="ECO:0007669"/>
    <property type="project" value="InterPro"/>
</dbReference>
<keyword evidence="4 8" id="KW-0812">Transmembrane</keyword>
<evidence type="ECO:0000256" key="2">
    <source>
        <dbReference type="ARBA" id="ARBA00022448"/>
    </source>
</evidence>
<keyword evidence="3" id="KW-1003">Cell membrane</keyword>
<evidence type="ECO:0000256" key="1">
    <source>
        <dbReference type="ARBA" id="ARBA00004651"/>
    </source>
</evidence>
<dbReference type="GO" id="GO:0005886">
    <property type="term" value="C:plasma membrane"/>
    <property type="evidence" value="ECO:0007669"/>
    <property type="project" value="UniProtKB-SubCell"/>
</dbReference>
<dbReference type="PANTHER" id="PTHR21444:SF15">
    <property type="entry name" value="RECEPTOR FOR RETINOL UPTAKE STRA6"/>
    <property type="match status" value="1"/>
</dbReference>
<proteinExistence type="predicted"/>
<comment type="subcellular location">
    <subcellularLocation>
        <location evidence="1">Cell membrane</location>
        <topology evidence="1">Multi-pass membrane protein</topology>
    </subcellularLocation>
</comment>